<evidence type="ECO:0000256" key="2">
    <source>
        <dbReference type="ARBA" id="ARBA00023015"/>
    </source>
</evidence>
<dbReference type="PANTHER" id="PTHR30346:SF30">
    <property type="entry name" value="SMALL NEUTRAL PROTEASE REGULATORY PROTEIN"/>
    <property type="match status" value="1"/>
</dbReference>
<dbReference type="Gene3D" id="1.10.10.10">
    <property type="entry name" value="Winged helix-like DNA-binding domain superfamily/Winged helix DNA-binding domain"/>
    <property type="match status" value="1"/>
</dbReference>
<evidence type="ECO:0000313" key="6">
    <source>
        <dbReference type="EMBL" id="SSA33496.1"/>
    </source>
</evidence>
<reference evidence="7" key="1">
    <citation type="submission" date="2016-10" db="EMBL/GenBank/DDBJ databases">
        <authorList>
            <person name="Varghese N."/>
            <person name="Submissions S."/>
        </authorList>
    </citation>
    <scope>NUCLEOTIDE SEQUENCE [LARGE SCALE GENOMIC DNA]</scope>
    <source>
        <strain evidence="7">DSM 22951</strain>
    </source>
</reference>
<keyword evidence="2" id="KW-0805">Transcription regulation</keyword>
<dbReference type="PRINTS" id="PR00039">
    <property type="entry name" value="HTHLYSR"/>
</dbReference>
<keyword evidence="4" id="KW-0804">Transcription</keyword>
<proteinExistence type="inferred from homology"/>
<dbReference type="GO" id="GO:0003677">
    <property type="term" value="F:DNA binding"/>
    <property type="evidence" value="ECO:0007669"/>
    <property type="project" value="UniProtKB-KW"/>
</dbReference>
<evidence type="ECO:0000313" key="7">
    <source>
        <dbReference type="Proteomes" id="UP000250028"/>
    </source>
</evidence>
<name>A0A2Y8ZQ32_9MICO</name>
<keyword evidence="7" id="KW-1185">Reference proteome</keyword>
<dbReference type="InterPro" id="IPR036390">
    <property type="entry name" value="WH_DNA-bd_sf"/>
</dbReference>
<evidence type="ECO:0000256" key="3">
    <source>
        <dbReference type="ARBA" id="ARBA00023125"/>
    </source>
</evidence>
<dbReference type="PROSITE" id="PS50931">
    <property type="entry name" value="HTH_LYSR"/>
    <property type="match status" value="1"/>
</dbReference>
<evidence type="ECO:0000256" key="1">
    <source>
        <dbReference type="ARBA" id="ARBA00009437"/>
    </source>
</evidence>
<dbReference type="Pfam" id="PF00126">
    <property type="entry name" value="HTH_1"/>
    <property type="match status" value="1"/>
</dbReference>
<dbReference type="FunFam" id="1.10.10.10:FF:000001">
    <property type="entry name" value="LysR family transcriptional regulator"/>
    <property type="match status" value="1"/>
</dbReference>
<organism evidence="6 7">
    <name type="scientific">Branchiibius hedensis</name>
    <dbReference type="NCBI Taxonomy" id="672460"/>
    <lineage>
        <taxon>Bacteria</taxon>
        <taxon>Bacillati</taxon>
        <taxon>Actinomycetota</taxon>
        <taxon>Actinomycetes</taxon>
        <taxon>Micrococcales</taxon>
        <taxon>Dermacoccaceae</taxon>
        <taxon>Branchiibius</taxon>
    </lineage>
</organism>
<sequence length="289" mass="30607">MELHQLRYAVAVADTGSFTAAAEHLLVAQSGVSAQVRKLERELGLTLFERSTRHVRLTPVGERILTRAREALSAVDAVGETAAAARGLVIGELRVGTVTGLGWDPLFDAVAAIHQAHPGVDLRLVEGTSQDLFAQLRDGGLDLIVAAWAGRTPEDVSIRMVVEDPLVVVVAPGHPWARRARVQPRELRRTSLICLPPGTGARSALDSVAARDAVEFDVRWEVSTPSFVRRLAARGVGVGVVSATTATGWSEVAIVPLADPAARSSLGVAWRGTSPSPAVRALLAQLPDS</sequence>
<dbReference type="InterPro" id="IPR036388">
    <property type="entry name" value="WH-like_DNA-bd_sf"/>
</dbReference>
<feature type="domain" description="HTH lysR-type" evidence="5">
    <location>
        <begin position="1"/>
        <end position="58"/>
    </location>
</feature>
<comment type="similarity">
    <text evidence="1">Belongs to the LysR transcriptional regulatory family.</text>
</comment>
<dbReference type="EMBL" id="UESZ01000001">
    <property type="protein sequence ID" value="SSA33496.1"/>
    <property type="molecule type" value="Genomic_DNA"/>
</dbReference>
<dbReference type="OrthoDB" id="3636008at2"/>
<keyword evidence="3 6" id="KW-0238">DNA-binding</keyword>
<dbReference type="AlphaFoldDB" id="A0A2Y8ZQ32"/>
<evidence type="ECO:0000259" key="5">
    <source>
        <dbReference type="PROSITE" id="PS50931"/>
    </source>
</evidence>
<dbReference type="Proteomes" id="UP000250028">
    <property type="component" value="Unassembled WGS sequence"/>
</dbReference>
<dbReference type="Pfam" id="PF03466">
    <property type="entry name" value="LysR_substrate"/>
    <property type="match status" value="1"/>
</dbReference>
<dbReference type="InterPro" id="IPR005119">
    <property type="entry name" value="LysR_subst-bd"/>
</dbReference>
<dbReference type="GO" id="GO:0003700">
    <property type="term" value="F:DNA-binding transcription factor activity"/>
    <property type="evidence" value="ECO:0007669"/>
    <property type="project" value="InterPro"/>
</dbReference>
<dbReference type="SUPFAM" id="SSF53850">
    <property type="entry name" value="Periplasmic binding protein-like II"/>
    <property type="match status" value="1"/>
</dbReference>
<dbReference type="InterPro" id="IPR000847">
    <property type="entry name" value="LysR_HTH_N"/>
</dbReference>
<gene>
    <name evidence="6" type="ORF">SAMN04489750_0778</name>
</gene>
<dbReference type="GO" id="GO:0032993">
    <property type="term" value="C:protein-DNA complex"/>
    <property type="evidence" value="ECO:0007669"/>
    <property type="project" value="TreeGrafter"/>
</dbReference>
<evidence type="ECO:0000256" key="4">
    <source>
        <dbReference type="ARBA" id="ARBA00023163"/>
    </source>
</evidence>
<protein>
    <submittedName>
        <fullName evidence="6">DNA-binding transcriptional regulator, LysR family</fullName>
    </submittedName>
</protein>
<dbReference type="PANTHER" id="PTHR30346">
    <property type="entry name" value="TRANSCRIPTIONAL DUAL REGULATOR HCAR-RELATED"/>
    <property type="match status" value="1"/>
</dbReference>
<dbReference type="RefSeq" id="WP_109684191.1">
    <property type="nucleotide sequence ID" value="NZ_QGDN01000001.1"/>
</dbReference>
<dbReference type="Gene3D" id="3.40.190.10">
    <property type="entry name" value="Periplasmic binding protein-like II"/>
    <property type="match status" value="2"/>
</dbReference>
<accession>A0A2Y8ZQ32</accession>
<dbReference type="SUPFAM" id="SSF46785">
    <property type="entry name" value="Winged helix' DNA-binding domain"/>
    <property type="match status" value="1"/>
</dbReference>